<dbReference type="CDD" id="cd00063">
    <property type="entry name" value="FN3"/>
    <property type="match status" value="1"/>
</dbReference>
<dbReference type="EMBL" id="JH817843">
    <property type="protein sequence ID" value="EKC22435.1"/>
    <property type="molecule type" value="Genomic_DNA"/>
</dbReference>
<dbReference type="HOGENOM" id="CLU_1798331_0_0_1"/>
<sequence length="144" mass="16111">MSLLVDNLRLGTTYTLSVVGYNEAGEGKIPRLISLTTKSIKPDPVNLGTFDFDTSRRVVTWNSPPFPGEDLKYRVSLEDALKGGVVSRSTTSELGAPQGTKIIEYACERIKITWFEPDVRIRNGPITGYKFKNKVGKYFLESYL</sequence>
<dbReference type="InterPro" id="IPR003961">
    <property type="entry name" value="FN3_dom"/>
</dbReference>
<protein>
    <submittedName>
        <fullName evidence="1">Uncharacterized protein</fullName>
    </submittedName>
</protein>
<name>K1Q0U3_MAGGI</name>
<reference evidence="1" key="1">
    <citation type="journal article" date="2012" name="Nature">
        <title>The oyster genome reveals stress adaptation and complexity of shell formation.</title>
        <authorList>
            <person name="Zhang G."/>
            <person name="Fang X."/>
            <person name="Guo X."/>
            <person name="Li L."/>
            <person name="Luo R."/>
            <person name="Xu F."/>
            <person name="Yang P."/>
            <person name="Zhang L."/>
            <person name="Wang X."/>
            <person name="Qi H."/>
            <person name="Xiong Z."/>
            <person name="Que H."/>
            <person name="Xie Y."/>
            <person name="Holland P.W."/>
            <person name="Paps J."/>
            <person name="Zhu Y."/>
            <person name="Wu F."/>
            <person name="Chen Y."/>
            <person name="Wang J."/>
            <person name="Peng C."/>
            <person name="Meng J."/>
            <person name="Yang L."/>
            <person name="Liu J."/>
            <person name="Wen B."/>
            <person name="Zhang N."/>
            <person name="Huang Z."/>
            <person name="Zhu Q."/>
            <person name="Feng Y."/>
            <person name="Mount A."/>
            <person name="Hedgecock D."/>
            <person name="Xu Z."/>
            <person name="Liu Y."/>
            <person name="Domazet-Loso T."/>
            <person name="Du Y."/>
            <person name="Sun X."/>
            <person name="Zhang S."/>
            <person name="Liu B."/>
            <person name="Cheng P."/>
            <person name="Jiang X."/>
            <person name="Li J."/>
            <person name="Fan D."/>
            <person name="Wang W."/>
            <person name="Fu W."/>
            <person name="Wang T."/>
            <person name="Wang B."/>
            <person name="Zhang J."/>
            <person name="Peng Z."/>
            <person name="Li Y."/>
            <person name="Li N."/>
            <person name="Wang J."/>
            <person name="Chen M."/>
            <person name="He Y."/>
            <person name="Tan F."/>
            <person name="Song X."/>
            <person name="Zheng Q."/>
            <person name="Huang R."/>
            <person name="Yang H."/>
            <person name="Du X."/>
            <person name="Chen L."/>
            <person name="Yang M."/>
            <person name="Gaffney P.M."/>
            <person name="Wang S."/>
            <person name="Luo L."/>
            <person name="She Z."/>
            <person name="Ming Y."/>
            <person name="Huang W."/>
            <person name="Zhang S."/>
            <person name="Huang B."/>
            <person name="Zhang Y."/>
            <person name="Qu T."/>
            <person name="Ni P."/>
            <person name="Miao G."/>
            <person name="Wang J."/>
            <person name="Wang Q."/>
            <person name="Steinberg C.E."/>
            <person name="Wang H."/>
            <person name="Li N."/>
            <person name="Qian L."/>
            <person name="Zhang G."/>
            <person name="Li Y."/>
            <person name="Yang H."/>
            <person name="Liu X."/>
            <person name="Wang J."/>
            <person name="Yin Y."/>
            <person name="Wang J."/>
        </authorList>
    </citation>
    <scope>NUCLEOTIDE SEQUENCE [LARGE SCALE GENOMIC DNA]</scope>
    <source>
        <strain evidence="1">05x7-T-G4-1.051#20</strain>
    </source>
</reference>
<dbReference type="PROSITE" id="PS50853">
    <property type="entry name" value="FN3"/>
    <property type="match status" value="1"/>
</dbReference>
<dbReference type="InterPro" id="IPR036116">
    <property type="entry name" value="FN3_sf"/>
</dbReference>
<gene>
    <name evidence="1" type="ORF">CGI_10002292</name>
</gene>
<accession>K1Q0U3</accession>
<dbReference type="SUPFAM" id="SSF49265">
    <property type="entry name" value="Fibronectin type III"/>
    <property type="match status" value="1"/>
</dbReference>
<dbReference type="AlphaFoldDB" id="K1Q0U3"/>
<evidence type="ECO:0000313" key="1">
    <source>
        <dbReference type="EMBL" id="EKC22435.1"/>
    </source>
</evidence>
<organism evidence="1">
    <name type="scientific">Magallana gigas</name>
    <name type="common">Pacific oyster</name>
    <name type="synonym">Crassostrea gigas</name>
    <dbReference type="NCBI Taxonomy" id="29159"/>
    <lineage>
        <taxon>Eukaryota</taxon>
        <taxon>Metazoa</taxon>
        <taxon>Spiralia</taxon>
        <taxon>Lophotrochozoa</taxon>
        <taxon>Mollusca</taxon>
        <taxon>Bivalvia</taxon>
        <taxon>Autobranchia</taxon>
        <taxon>Pteriomorphia</taxon>
        <taxon>Ostreida</taxon>
        <taxon>Ostreoidea</taxon>
        <taxon>Ostreidae</taxon>
        <taxon>Magallana</taxon>
    </lineage>
</organism>
<dbReference type="InParanoid" id="K1Q0U3"/>
<proteinExistence type="predicted"/>